<dbReference type="PANTHER" id="PTHR11106:SF27">
    <property type="entry name" value="MACRO DOMAIN-CONTAINING PROTEIN"/>
    <property type="match status" value="1"/>
</dbReference>
<proteinExistence type="predicted"/>
<keyword evidence="4" id="KW-1185">Reference proteome</keyword>
<dbReference type="NCBIfam" id="NF001664">
    <property type="entry name" value="PRK00431.1-6"/>
    <property type="match status" value="1"/>
</dbReference>
<evidence type="ECO:0000256" key="1">
    <source>
        <dbReference type="SAM" id="MobiDB-lite"/>
    </source>
</evidence>
<dbReference type="InterPro" id="IPR043472">
    <property type="entry name" value="Macro_dom-like"/>
</dbReference>
<dbReference type="PROSITE" id="PS51154">
    <property type="entry name" value="MACRO"/>
    <property type="match status" value="1"/>
</dbReference>
<dbReference type="SUPFAM" id="SSF52949">
    <property type="entry name" value="Macro domain-like"/>
    <property type="match status" value="1"/>
</dbReference>
<dbReference type="EMBL" id="JAULSR010000004">
    <property type="protein sequence ID" value="KAK0621683.1"/>
    <property type="molecule type" value="Genomic_DNA"/>
</dbReference>
<accession>A0AA40C284</accession>
<feature type="compositionally biased region" description="Basic and acidic residues" evidence="1">
    <location>
        <begin position="275"/>
        <end position="288"/>
    </location>
</feature>
<feature type="domain" description="Macro" evidence="2">
    <location>
        <begin position="49"/>
        <end position="236"/>
    </location>
</feature>
<evidence type="ECO:0000313" key="3">
    <source>
        <dbReference type="EMBL" id="KAK0621683.1"/>
    </source>
</evidence>
<protein>
    <recommendedName>
        <fullName evidence="2">Macro domain-containing protein</fullName>
    </recommendedName>
</protein>
<evidence type="ECO:0000313" key="4">
    <source>
        <dbReference type="Proteomes" id="UP001174934"/>
    </source>
</evidence>
<evidence type="ECO:0000259" key="2">
    <source>
        <dbReference type="PROSITE" id="PS51154"/>
    </source>
</evidence>
<gene>
    <name evidence="3" type="ORF">B0T17DRAFT_299865</name>
</gene>
<dbReference type="SMART" id="SM00506">
    <property type="entry name" value="A1pp"/>
    <property type="match status" value="1"/>
</dbReference>
<name>A0AA40C284_9PEZI</name>
<reference evidence="3" key="1">
    <citation type="submission" date="2023-06" db="EMBL/GenBank/DDBJ databases">
        <title>Genome-scale phylogeny and comparative genomics of the fungal order Sordariales.</title>
        <authorList>
            <consortium name="Lawrence Berkeley National Laboratory"/>
            <person name="Hensen N."/>
            <person name="Bonometti L."/>
            <person name="Westerberg I."/>
            <person name="Brannstrom I.O."/>
            <person name="Guillou S."/>
            <person name="Cros-Aarteil S."/>
            <person name="Calhoun S."/>
            <person name="Haridas S."/>
            <person name="Kuo A."/>
            <person name="Mondo S."/>
            <person name="Pangilinan J."/>
            <person name="Riley R."/>
            <person name="LaButti K."/>
            <person name="Andreopoulos B."/>
            <person name="Lipzen A."/>
            <person name="Chen C."/>
            <person name="Yanf M."/>
            <person name="Daum C."/>
            <person name="Ng V."/>
            <person name="Clum A."/>
            <person name="Steindorff A."/>
            <person name="Ohm R."/>
            <person name="Martin F."/>
            <person name="Silar P."/>
            <person name="Natvig D."/>
            <person name="Lalanne C."/>
            <person name="Gautier V."/>
            <person name="Ament-velasquez S.L."/>
            <person name="Kruys A."/>
            <person name="Hutchinson M.I."/>
            <person name="Powell A.J."/>
            <person name="Barry K."/>
            <person name="Miller A.N."/>
            <person name="Grigoriev I.V."/>
            <person name="Debuchy R."/>
            <person name="Gladieux P."/>
            <person name="Thoren M.H."/>
            <person name="Johannesson H."/>
        </authorList>
    </citation>
    <scope>NUCLEOTIDE SEQUENCE</scope>
    <source>
        <strain evidence="3">SMH3391-2</strain>
    </source>
</reference>
<comment type="caution">
    <text evidence="3">The sequence shown here is derived from an EMBL/GenBank/DDBJ whole genome shotgun (WGS) entry which is preliminary data.</text>
</comment>
<dbReference type="PANTHER" id="PTHR11106">
    <property type="entry name" value="GANGLIOSIDE INDUCED DIFFERENTIATION ASSOCIATED PROTEIN 2-RELATED"/>
    <property type="match status" value="1"/>
</dbReference>
<dbReference type="InterPro" id="IPR002589">
    <property type="entry name" value="Macro_dom"/>
</dbReference>
<dbReference type="Gene3D" id="3.40.220.10">
    <property type="entry name" value="Leucine Aminopeptidase, subunit E, domain 1"/>
    <property type="match status" value="1"/>
</dbReference>
<dbReference type="CDD" id="cd02908">
    <property type="entry name" value="Macro_OAADPr_deacetylase"/>
    <property type="match status" value="1"/>
</dbReference>
<dbReference type="Proteomes" id="UP001174934">
    <property type="component" value="Unassembled WGS sequence"/>
</dbReference>
<organism evidence="3 4">
    <name type="scientific">Bombardia bombarda</name>
    <dbReference type="NCBI Taxonomy" id="252184"/>
    <lineage>
        <taxon>Eukaryota</taxon>
        <taxon>Fungi</taxon>
        <taxon>Dikarya</taxon>
        <taxon>Ascomycota</taxon>
        <taxon>Pezizomycotina</taxon>
        <taxon>Sordariomycetes</taxon>
        <taxon>Sordariomycetidae</taxon>
        <taxon>Sordariales</taxon>
        <taxon>Lasiosphaeriaceae</taxon>
        <taxon>Bombardia</taxon>
    </lineage>
</organism>
<dbReference type="Pfam" id="PF01661">
    <property type="entry name" value="Macro"/>
    <property type="match status" value="1"/>
</dbReference>
<sequence length="288" mass="30419">MSLRALALSKMASIIDAADIPTISLLYKLNKLTAAAPGTALPKTLLGPLELPTPSKSLNDRVALLRGDITTLAVDAIVNAANRYLMGGGGVDGAIHRAAGPALLKECKKLDGCETGSAKMTDAYELPCRKVIHAVGPVYSLSGDNQSERQLLGCYTTSLQLAAAAGCRSVAFSSISTGVYGYPSRKAASVALSAVRKFLLAQDAGKEQGTRIEKVVFVTFEKKDVNAYNDSISKFFPPVPEKETTDETDTDAKLDAEAQAVANELPSPPTADPSDSEHVEKKQKYGDT</sequence>
<dbReference type="AlphaFoldDB" id="A0AA40C284"/>
<feature type="compositionally biased region" description="Basic and acidic residues" evidence="1">
    <location>
        <begin position="240"/>
        <end position="256"/>
    </location>
</feature>
<feature type="region of interest" description="Disordered" evidence="1">
    <location>
        <begin position="236"/>
        <end position="288"/>
    </location>
</feature>